<dbReference type="EMBL" id="JBHUMA010000009">
    <property type="protein sequence ID" value="MFD2600315.1"/>
    <property type="molecule type" value="Genomic_DNA"/>
</dbReference>
<evidence type="ECO:0000313" key="2">
    <source>
        <dbReference type="Proteomes" id="UP001597393"/>
    </source>
</evidence>
<dbReference type="Proteomes" id="UP001597393">
    <property type="component" value="Unassembled WGS sequence"/>
</dbReference>
<sequence>MIRILSIFLLMIYTLTSTGATVYYHTCGQNARVSLSENETSHRSCAFCAKEERHHQHSKDCSSNQESCDHKSNCCTDVQVQLKNSDEQVVSGFLKAFNVLSPAEIVIPWIILFYQNWFEEPTQSFSAILDIGSLSTYPDPYLLHCNFRI</sequence>
<accession>A0ABW5NPF9</accession>
<evidence type="ECO:0000313" key="1">
    <source>
        <dbReference type="EMBL" id="MFD2600315.1"/>
    </source>
</evidence>
<proteinExistence type="predicted"/>
<reference evidence="2" key="1">
    <citation type="journal article" date="2019" name="Int. J. Syst. Evol. Microbiol.">
        <title>The Global Catalogue of Microorganisms (GCM) 10K type strain sequencing project: providing services to taxonomists for standard genome sequencing and annotation.</title>
        <authorList>
            <consortium name="The Broad Institute Genomics Platform"/>
            <consortium name="The Broad Institute Genome Sequencing Center for Infectious Disease"/>
            <person name="Wu L."/>
            <person name="Ma J."/>
        </authorList>
    </citation>
    <scope>NUCLEOTIDE SEQUENCE [LARGE SCALE GENOMIC DNA]</scope>
    <source>
        <strain evidence="2">KCTC 42248</strain>
    </source>
</reference>
<dbReference type="InterPro" id="IPR058512">
    <property type="entry name" value="DUF8199"/>
</dbReference>
<dbReference type="RefSeq" id="WP_380870455.1">
    <property type="nucleotide sequence ID" value="NZ_JBHUMA010000009.1"/>
</dbReference>
<gene>
    <name evidence="1" type="ORF">ACFSQ3_15280</name>
</gene>
<protein>
    <submittedName>
        <fullName evidence="1">Uncharacterized protein</fullName>
    </submittedName>
</protein>
<keyword evidence="2" id="KW-1185">Reference proteome</keyword>
<organism evidence="1 2">
    <name type="scientific">Sphingobacterium corticis</name>
    <dbReference type="NCBI Taxonomy" id="1812823"/>
    <lineage>
        <taxon>Bacteria</taxon>
        <taxon>Pseudomonadati</taxon>
        <taxon>Bacteroidota</taxon>
        <taxon>Sphingobacteriia</taxon>
        <taxon>Sphingobacteriales</taxon>
        <taxon>Sphingobacteriaceae</taxon>
        <taxon>Sphingobacterium</taxon>
    </lineage>
</organism>
<name>A0ABW5NPF9_9SPHI</name>
<comment type="caution">
    <text evidence="1">The sequence shown here is derived from an EMBL/GenBank/DDBJ whole genome shotgun (WGS) entry which is preliminary data.</text>
</comment>
<dbReference type="Pfam" id="PF26622">
    <property type="entry name" value="DUF8199"/>
    <property type="match status" value="1"/>
</dbReference>